<evidence type="ECO:0000313" key="1">
    <source>
        <dbReference type="EMBL" id="PZQ99931.1"/>
    </source>
</evidence>
<organism evidence="1 2">
    <name type="scientific">Cereibacter sphaeroides</name>
    <name type="common">Rhodobacter sphaeroides</name>
    <dbReference type="NCBI Taxonomy" id="1063"/>
    <lineage>
        <taxon>Bacteria</taxon>
        <taxon>Pseudomonadati</taxon>
        <taxon>Pseudomonadota</taxon>
        <taxon>Alphaproteobacteria</taxon>
        <taxon>Rhodobacterales</taxon>
        <taxon>Paracoccaceae</taxon>
        <taxon>Cereibacter</taxon>
    </lineage>
</organism>
<proteinExistence type="predicted"/>
<dbReference type="EMBL" id="QFQS01000001">
    <property type="protein sequence ID" value="PZQ99931.1"/>
    <property type="molecule type" value="Genomic_DNA"/>
</dbReference>
<comment type="caution">
    <text evidence="1">The sequence shown here is derived from an EMBL/GenBank/DDBJ whole genome shotgun (WGS) entry which is preliminary data.</text>
</comment>
<dbReference type="Proteomes" id="UP000248975">
    <property type="component" value="Unassembled WGS sequence"/>
</dbReference>
<reference evidence="1 2" key="1">
    <citation type="submission" date="2017-08" db="EMBL/GenBank/DDBJ databases">
        <title>Infants hospitalized years apart are colonized by the same room-sourced microbial strains.</title>
        <authorList>
            <person name="Brooks B."/>
            <person name="Olm M.R."/>
            <person name="Firek B.A."/>
            <person name="Baker R."/>
            <person name="Thomas B.C."/>
            <person name="Morowitz M.J."/>
            <person name="Banfield J.F."/>
        </authorList>
    </citation>
    <scope>NUCLEOTIDE SEQUENCE [LARGE SCALE GENOMIC DNA]</scope>
    <source>
        <strain evidence="1">S2_003_000_R2_11</strain>
    </source>
</reference>
<sequence>MAIVTGKSDLIVDPRLGETAVDPVRARGRPIIATGTVANLSTDNANSKYLLAKIPSHAMLGAGTFFAATAWGFATVNIGTKTAPTALFTGLRATGLLKPVVEGDAKHGKELWEILGLAADPGGDIELWAHGPADATTAGSAKFEIHYRAR</sequence>
<evidence type="ECO:0000313" key="2">
    <source>
        <dbReference type="Proteomes" id="UP000248975"/>
    </source>
</evidence>
<dbReference type="AlphaFoldDB" id="A0A2W5SA77"/>
<gene>
    <name evidence="1" type="ORF">DI533_04685</name>
</gene>
<protein>
    <submittedName>
        <fullName evidence="1">Uncharacterized protein</fullName>
    </submittedName>
</protein>
<name>A0A2W5SA77_CERSP</name>
<accession>A0A2W5SA77</accession>